<reference evidence="2 3" key="1">
    <citation type="journal article" date="2014" name="BMC Genomics">
        <title>Comparison of environmental and isolate Sulfobacillus genomes reveals diverse carbon, sulfur, nitrogen, and hydrogen metabolisms.</title>
        <authorList>
            <person name="Justice N.B."/>
            <person name="Norman A."/>
            <person name="Brown C.T."/>
            <person name="Singh A."/>
            <person name="Thomas B.C."/>
            <person name="Banfield J.F."/>
        </authorList>
    </citation>
    <scope>NUCLEOTIDE SEQUENCE [LARGE SCALE GENOMIC DNA]</scope>
    <source>
        <strain evidence="2">AMDSBA4</strain>
    </source>
</reference>
<accession>A0A2T2X7P5</accession>
<dbReference type="InterPro" id="IPR019074">
    <property type="entry name" value="YabQ"/>
</dbReference>
<sequence>MYPTALWILDVWVLTGVAIGLLATIYGAFRSQWHILAGVSEFLDWFFFVVLAVGYLVILFWTQWGMFNVWSLVAILVGYGLWVWLAAPLVFPGLAFLVHIQTRGVYYFTWPMFTGFYWIRRSIAKLLTAKIPPPNE</sequence>
<keyword evidence="1" id="KW-1133">Transmembrane helix</keyword>
<evidence type="ECO:0000256" key="1">
    <source>
        <dbReference type="SAM" id="Phobius"/>
    </source>
</evidence>
<dbReference type="EMBL" id="PXYW01000078">
    <property type="protein sequence ID" value="PSR30476.1"/>
    <property type="molecule type" value="Genomic_DNA"/>
</dbReference>
<protein>
    <recommendedName>
        <fullName evidence="4">Spore cortex biosynthesis protein YabQ</fullName>
    </recommendedName>
</protein>
<gene>
    <name evidence="2" type="ORF">C7B46_17800</name>
</gene>
<dbReference type="Proteomes" id="UP000242972">
    <property type="component" value="Unassembled WGS sequence"/>
</dbReference>
<keyword evidence="1" id="KW-0472">Membrane</keyword>
<feature type="transmembrane region" description="Helical" evidence="1">
    <location>
        <begin position="70"/>
        <end position="98"/>
    </location>
</feature>
<name>A0A2T2X7P5_9FIRM</name>
<dbReference type="AlphaFoldDB" id="A0A2T2X7P5"/>
<dbReference type="NCBIfam" id="TIGR02893">
    <property type="entry name" value="spore_yabQ"/>
    <property type="match status" value="1"/>
</dbReference>
<feature type="transmembrane region" description="Helical" evidence="1">
    <location>
        <begin position="6"/>
        <end position="29"/>
    </location>
</feature>
<proteinExistence type="predicted"/>
<organism evidence="2 3">
    <name type="scientific">Sulfobacillus benefaciens</name>
    <dbReference type="NCBI Taxonomy" id="453960"/>
    <lineage>
        <taxon>Bacteria</taxon>
        <taxon>Bacillati</taxon>
        <taxon>Bacillota</taxon>
        <taxon>Clostridia</taxon>
        <taxon>Eubacteriales</taxon>
        <taxon>Clostridiales Family XVII. Incertae Sedis</taxon>
        <taxon>Sulfobacillus</taxon>
    </lineage>
</organism>
<evidence type="ECO:0000313" key="3">
    <source>
        <dbReference type="Proteomes" id="UP000242972"/>
    </source>
</evidence>
<evidence type="ECO:0000313" key="2">
    <source>
        <dbReference type="EMBL" id="PSR30476.1"/>
    </source>
</evidence>
<keyword evidence="1" id="KW-0812">Transmembrane</keyword>
<feature type="transmembrane region" description="Helical" evidence="1">
    <location>
        <begin position="41"/>
        <end position="64"/>
    </location>
</feature>
<comment type="caution">
    <text evidence="2">The sequence shown here is derived from an EMBL/GenBank/DDBJ whole genome shotgun (WGS) entry which is preliminary data.</text>
</comment>
<evidence type="ECO:0008006" key="4">
    <source>
        <dbReference type="Google" id="ProtNLM"/>
    </source>
</evidence>